<keyword evidence="3" id="KW-1185">Reference proteome</keyword>
<comment type="caution">
    <text evidence="2">The sequence shown here is derived from an EMBL/GenBank/DDBJ whole genome shotgun (WGS) entry which is preliminary data.</text>
</comment>
<feature type="chain" id="PRO_5034455675" evidence="1">
    <location>
        <begin position="21"/>
        <end position="277"/>
    </location>
</feature>
<keyword evidence="1" id="KW-0732">Signal</keyword>
<feature type="signal peptide" evidence="1">
    <location>
        <begin position="1"/>
        <end position="20"/>
    </location>
</feature>
<organism evidence="2 3">
    <name type="scientific">Ephemerocybe angulata</name>
    <dbReference type="NCBI Taxonomy" id="980116"/>
    <lineage>
        <taxon>Eukaryota</taxon>
        <taxon>Fungi</taxon>
        <taxon>Dikarya</taxon>
        <taxon>Basidiomycota</taxon>
        <taxon>Agaricomycotina</taxon>
        <taxon>Agaricomycetes</taxon>
        <taxon>Agaricomycetidae</taxon>
        <taxon>Agaricales</taxon>
        <taxon>Agaricineae</taxon>
        <taxon>Psathyrellaceae</taxon>
        <taxon>Ephemerocybe</taxon>
    </lineage>
</organism>
<dbReference type="AlphaFoldDB" id="A0A8H6MC87"/>
<gene>
    <name evidence="2" type="ORF">DFP72DRAFT_844621</name>
</gene>
<name>A0A8H6MC87_9AGAR</name>
<accession>A0A8H6MC87</accession>
<protein>
    <submittedName>
        <fullName evidence="2">Uncharacterized protein</fullName>
    </submittedName>
</protein>
<dbReference type="OrthoDB" id="4584900at2759"/>
<sequence>MRPSLLAIGALSLLASYVSAGNSGVWTDDGRRIMQPPTYGDKVVSRRAEVPSPTPTEQLTNAERLRRHLPLLPPTRRHGALTPRASCVPLTDGTGILQVRLAVNGAVKGYISKVYDGQNSYTVSTLQDALTVDLSSTSLSGPLEISAVDGPDASRPLIGAVGGSGGFNFASGQVGYTYLSGTGHTPANSPPSSTAGSSLNEFGYTGPVESTIWFVNCLSLEVTAQWTNDDGSQFPTSVFYDPGVDYVGLVGDFNAFTSTFPTEDAYLVTLHFIPTGI</sequence>
<proteinExistence type="predicted"/>
<dbReference type="EMBL" id="JACGCI010000017">
    <property type="protein sequence ID" value="KAF6758807.1"/>
    <property type="molecule type" value="Genomic_DNA"/>
</dbReference>
<dbReference type="Proteomes" id="UP000521943">
    <property type="component" value="Unassembled WGS sequence"/>
</dbReference>
<reference evidence="2 3" key="1">
    <citation type="submission" date="2020-07" db="EMBL/GenBank/DDBJ databases">
        <title>Comparative genomics of pyrophilous fungi reveals a link between fire events and developmental genes.</title>
        <authorList>
            <consortium name="DOE Joint Genome Institute"/>
            <person name="Steindorff A.S."/>
            <person name="Carver A."/>
            <person name="Calhoun S."/>
            <person name="Stillman K."/>
            <person name="Liu H."/>
            <person name="Lipzen A."/>
            <person name="Pangilinan J."/>
            <person name="Labutti K."/>
            <person name="Bruns T.D."/>
            <person name="Grigoriev I.V."/>
        </authorList>
    </citation>
    <scope>NUCLEOTIDE SEQUENCE [LARGE SCALE GENOMIC DNA]</scope>
    <source>
        <strain evidence="2 3">CBS 144469</strain>
    </source>
</reference>
<evidence type="ECO:0000313" key="3">
    <source>
        <dbReference type="Proteomes" id="UP000521943"/>
    </source>
</evidence>
<evidence type="ECO:0000256" key="1">
    <source>
        <dbReference type="SAM" id="SignalP"/>
    </source>
</evidence>
<evidence type="ECO:0000313" key="2">
    <source>
        <dbReference type="EMBL" id="KAF6758807.1"/>
    </source>
</evidence>